<feature type="non-terminal residue" evidence="5">
    <location>
        <position position="120"/>
    </location>
</feature>
<keyword evidence="3" id="KW-0663">Pyridoxal phosphate</keyword>
<proteinExistence type="inferred from homology"/>
<dbReference type="FunFam" id="3.40.50.1100:FF:000003">
    <property type="entry name" value="Cystathionine beta-synthase"/>
    <property type="match status" value="1"/>
</dbReference>
<organism evidence="5 6">
    <name type="scientific">Candidatus Nealsonbacteria bacterium CG23_combo_of_CG06-09_8_20_14_all_36_125</name>
    <dbReference type="NCBI Taxonomy" id="1974719"/>
    <lineage>
        <taxon>Bacteria</taxon>
        <taxon>Candidatus Nealsoniibacteriota</taxon>
    </lineage>
</organism>
<dbReference type="GO" id="GO:0016765">
    <property type="term" value="F:transferase activity, transferring alkyl or aryl (other than methyl) groups"/>
    <property type="evidence" value="ECO:0007669"/>
    <property type="project" value="UniProtKB-ARBA"/>
</dbReference>
<dbReference type="PANTHER" id="PTHR10314">
    <property type="entry name" value="CYSTATHIONINE BETA-SYNTHASE"/>
    <property type="match status" value="1"/>
</dbReference>
<dbReference type="SUPFAM" id="SSF53686">
    <property type="entry name" value="Tryptophan synthase beta subunit-like PLP-dependent enzymes"/>
    <property type="match status" value="1"/>
</dbReference>
<dbReference type="InterPro" id="IPR050214">
    <property type="entry name" value="Cys_Synth/Cystath_Beta-Synth"/>
</dbReference>
<dbReference type="Proteomes" id="UP000237258">
    <property type="component" value="Unassembled WGS sequence"/>
</dbReference>
<evidence type="ECO:0000256" key="3">
    <source>
        <dbReference type="ARBA" id="ARBA00022898"/>
    </source>
</evidence>
<keyword evidence="5" id="KW-0436">Ligase</keyword>
<dbReference type="InterPro" id="IPR001216">
    <property type="entry name" value="P-phosphate_BS"/>
</dbReference>
<comment type="cofactor">
    <cofactor evidence="1">
        <name>pyridoxal 5'-phosphate</name>
        <dbReference type="ChEBI" id="CHEBI:597326"/>
    </cofactor>
</comment>
<dbReference type="GO" id="GO:0006535">
    <property type="term" value="P:cysteine biosynthetic process from serine"/>
    <property type="evidence" value="ECO:0007669"/>
    <property type="project" value="InterPro"/>
</dbReference>
<evidence type="ECO:0000313" key="5">
    <source>
        <dbReference type="EMBL" id="PIP24751.1"/>
    </source>
</evidence>
<evidence type="ECO:0000256" key="2">
    <source>
        <dbReference type="ARBA" id="ARBA00007103"/>
    </source>
</evidence>
<name>A0A2G9Z211_9BACT</name>
<feature type="domain" description="Tryptophan synthase beta chain-like PALP" evidence="4">
    <location>
        <begin position="5"/>
        <end position="114"/>
    </location>
</feature>
<dbReference type="Gene3D" id="3.40.50.1100">
    <property type="match status" value="2"/>
</dbReference>
<sequence length="120" mass="13258">MYKNILQLIGNTPLVKINRLNPNKKVELYAKLEFFNPGSSVKDRTALSMIEGAEKRRELTKNKIVLEATSGNTGIGLALVCVVKKYKLLLTMPESVSVERRKILKALGAEILLTSAKDGT</sequence>
<dbReference type="PROSITE" id="PS00901">
    <property type="entry name" value="CYS_SYNTHASE"/>
    <property type="match status" value="1"/>
</dbReference>
<evidence type="ECO:0000256" key="1">
    <source>
        <dbReference type="ARBA" id="ARBA00001933"/>
    </source>
</evidence>
<reference evidence="5 6" key="1">
    <citation type="submission" date="2017-09" db="EMBL/GenBank/DDBJ databases">
        <title>Depth-based differentiation of microbial function through sediment-hosted aquifers and enrichment of novel symbionts in the deep terrestrial subsurface.</title>
        <authorList>
            <person name="Probst A.J."/>
            <person name="Ladd B."/>
            <person name="Jarett J.K."/>
            <person name="Geller-Mcgrath D.E."/>
            <person name="Sieber C.M."/>
            <person name="Emerson J.B."/>
            <person name="Anantharaman K."/>
            <person name="Thomas B.C."/>
            <person name="Malmstrom R."/>
            <person name="Stieglmeier M."/>
            <person name="Klingl A."/>
            <person name="Woyke T."/>
            <person name="Ryan C.M."/>
            <person name="Banfield J.F."/>
        </authorList>
    </citation>
    <scope>NUCLEOTIDE SEQUENCE [LARGE SCALE GENOMIC DNA]</scope>
    <source>
        <strain evidence="5">CG23_combo_of_CG06-09_8_20_14_all_36_125</strain>
    </source>
</reference>
<evidence type="ECO:0000313" key="6">
    <source>
        <dbReference type="Proteomes" id="UP000237258"/>
    </source>
</evidence>
<dbReference type="GO" id="GO:0016874">
    <property type="term" value="F:ligase activity"/>
    <property type="evidence" value="ECO:0007669"/>
    <property type="project" value="UniProtKB-KW"/>
</dbReference>
<dbReference type="EMBL" id="PCRR01000006">
    <property type="protein sequence ID" value="PIP24751.1"/>
    <property type="molecule type" value="Genomic_DNA"/>
</dbReference>
<dbReference type="AlphaFoldDB" id="A0A2G9Z211"/>
<protein>
    <submittedName>
        <fullName evidence="5">Cysteine--tRNA ligase</fullName>
    </submittedName>
</protein>
<comment type="caution">
    <text evidence="5">The sequence shown here is derived from an EMBL/GenBank/DDBJ whole genome shotgun (WGS) entry which is preliminary data.</text>
</comment>
<evidence type="ECO:0000259" key="4">
    <source>
        <dbReference type="Pfam" id="PF00291"/>
    </source>
</evidence>
<dbReference type="InterPro" id="IPR036052">
    <property type="entry name" value="TrpB-like_PALP_sf"/>
</dbReference>
<dbReference type="Pfam" id="PF00291">
    <property type="entry name" value="PALP"/>
    <property type="match status" value="1"/>
</dbReference>
<dbReference type="InterPro" id="IPR001926">
    <property type="entry name" value="TrpB-like_PALP"/>
</dbReference>
<comment type="similarity">
    <text evidence="2">Belongs to the cysteine synthase/cystathionine beta-synthase family.</text>
</comment>
<accession>A0A2G9Z211</accession>
<gene>
    <name evidence="5" type="ORF">COX33_00200</name>
</gene>